<gene>
    <name evidence="7" type="ORF">N7482_006684</name>
</gene>
<dbReference type="GO" id="GO:0005739">
    <property type="term" value="C:mitochondrion"/>
    <property type="evidence" value="ECO:0007669"/>
    <property type="project" value="UniProtKB-SubCell"/>
</dbReference>
<comment type="subcellular location">
    <subcellularLocation>
        <location evidence="2">Endoplasmic reticulum</location>
    </subcellularLocation>
    <subcellularLocation>
        <location evidence="3">Membrane</location>
    </subcellularLocation>
    <subcellularLocation>
        <location evidence="1">Mitochondrion</location>
    </subcellularLocation>
</comment>
<comment type="caution">
    <text evidence="7">The sequence shown here is derived from an EMBL/GenBank/DDBJ whole genome shotgun (WGS) entry which is preliminary data.</text>
</comment>
<dbReference type="EMBL" id="JAPQKN010000004">
    <property type="protein sequence ID" value="KAJ5159680.1"/>
    <property type="molecule type" value="Genomic_DNA"/>
</dbReference>
<evidence type="ECO:0000256" key="3">
    <source>
        <dbReference type="ARBA" id="ARBA00004370"/>
    </source>
</evidence>
<dbReference type="GO" id="GO:0005783">
    <property type="term" value="C:endoplasmic reticulum"/>
    <property type="evidence" value="ECO:0007669"/>
    <property type="project" value="UniProtKB-SubCell"/>
</dbReference>
<evidence type="ECO:0000313" key="7">
    <source>
        <dbReference type="EMBL" id="KAJ5159680.1"/>
    </source>
</evidence>
<dbReference type="OrthoDB" id="427518at2759"/>
<evidence type="ECO:0000256" key="2">
    <source>
        <dbReference type="ARBA" id="ARBA00004240"/>
    </source>
</evidence>
<evidence type="ECO:0000256" key="5">
    <source>
        <dbReference type="ARBA" id="ARBA00023128"/>
    </source>
</evidence>
<protein>
    <recommendedName>
        <fullName evidence="9">DUF676 domain-containing protein</fullName>
    </recommendedName>
</protein>
<dbReference type="GO" id="GO:0016020">
    <property type="term" value="C:membrane"/>
    <property type="evidence" value="ECO:0007669"/>
    <property type="project" value="UniProtKB-SubCell"/>
</dbReference>
<dbReference type="AlphaFoldDB" id="A0A9W9LJ67"/>
<reference evidence="7" key="1">
    <citation type="submission" date="2022-11" db="EMBL/GenBank/DDBJ databases">
        <authorList>
            <person name="Petersen C."/>
        </authorList>
    </citation>
    <scope>NUCLEOTIDE SEQUENCE</scope>
    <source>
        <strain evidence="7">IBT 26290</strain>
    </source>
</reference>
<reference evidence="7" key="2">
    <citation type="journal article" date="2023" name="IMA Fungus">
        <title>Comparative genomic study of the Penicillium genus elucidates a diverse pangenome and 15 lateral gene transfer events.</title>
        <authorList>
            <person name="Petersen C."/>
            <person name="Sorensen T."/>
            <person name="Nielsen M.R."/>
            <person name="Sondergaard T.E."/>
            <person name="Sorensen J.L."/>
            <person name="Fitzpatrick D.A."/>
            <person name="Frisvad J.C."/>
            <person name="Nielsen K.L."/>
        </authorList>
    </citation>
    <scope>NUCLEOTIDE SEQUENCE</scope>
    <source>
        <strain evidence="7">IBT 26290</strain>
    </source>
</reference>
<evidence type="ECO:0000256" key="1">
    <source>
        <dbReference type="ARBA" id="ARBA00004173"/>
    </source>
</evidence>
<dbReference type="RefSeq" id="XP_056541238.1">
    <property type="nucleotide sequence ID" value="XM_056688809.1"/>
</dbReference>
<dbReference type="GO" id="GO:0072330">
    <property type="term" value="P:monocarboxylic acid biosynthetic process"/>
    <property type="evidence" value="ECO:0007669"/>
    <property type="project" value="UniProtKB-ARBA"/>
</dbReference>
<organism evidence="7 8">
    <name type="scientific">Penicillium canariense</name>
    <dbReference type="NCBI Taxonomy" id="189055"/>
    <lineage>
        <taxon>Eukaryota</taxon>
        <taxon>Fungi</taxon>
        <taxon>Dikarya</taxon>
        <taxon>Ascomycota</taxon>
        <taxon>Pezizomycotina</taxon>
        <taxon>Eurotiomycetes</taxon>
        <taxon>Eurotiomycetidae</taxon>
        <taxon>Eurotiales</taxon>
        <taxon>Aspergillaceae</taxon>
        <taxon>Penicillium</taxon>
    </lineage>
</organism>
<dbReference type="InterPro" id="IPR052374">
    <property type="entry name" value="SERAC1"/>
</dbReference>
<dbReference type="GO" id="GO:0017000">
    <property type="term" value="P:antibiotic biosynthetic process"/>
    <property type="evidence" value="ECO:0007669"/>
    <property type="project" value="UniProtKB-ARBA"/>
</dbReference>
<dbReference type="PANTHER" id="PTHR48182:SF2">
    <property type="entry name" value="PROTEIN SERAC1"/>
    <property type="match status" value="1"/>
</dbReference>
<dbReference type="GeneID" id="81427985"/>
<dbReference type="Proteomes" id="UP001149163">
    <property type="component" value="Unassembled WGS sequence"/>
</dbReference>
<keyword evidence="5" id="KW-0496">Mitochondrion</keyword>
<keyword evidence="6" id="KW-0472">Membrane</keyword>
<proteinExistence type="predicted"/>
<keyword evidence="8" id="KW-1185">Reference proteome</keyword>
<evidence type="ECO:0000313" key="8">
    <source>
        <dbReference type="Proteomes" id="UP001149163"/>
    </source>
</evidence>
<dbReference type="PANTHER" id="PTHR48182">
    <property type="entry name" value="PROTEIN SERAC1"/>
    <property type="match status" value="1"/>
</dbReference>
<evidence type="ECO:0008006" key="9">
    <source>
        <dbReference type="Google" id="ProtNLM"/>
    </source>
</evidence>
<sequence>MTIVILIFVHGLTGDYEQTWKAENAADPWPKSLLPSIITNARLLTFGYDANVIGKGQVSENGLREHAMALVNDLARVRNKTKTNERPIIFACHSLGGLLCKDALGYARDCLEERHRQINCCTRGIVFIGTPHHGSDLAPVARKLARYLGRFKQTNSAILDVLEKGSDTLSRIQRDFANMLRSRNEVSKDPSHLSPIEIVCFFEELPLDIVGTVVSKDSAIMPSSNAIGLHCNHIDMTKFDDKEDENFDRIAAELQEMCNKIAGDKTDKTDRTSLASHS</sequence>
<evidence type="ECO:0000256" key="4">
    <source>
        <dbReference type="ARBA" id="ARBA00022824"/>
    </source>
</evidence>
<dbReference type="InterPro" id="IPR029058">
    <property type="entry name" value="AB_hydrolase_fold"/>
</dbReference>
<dbReference type="SUPFAM" id="SSF53474">
    <property type="entry name" value="alpha/beta-Hydrolases"/>
    <property type="match status" value="1"/>
</dbReference>
<keyword evidence="4" id="KW-0256">Endoplasmic reticulum</keyword>
<accession>A0A9W9LJ67</accession>
<name>A0A9W9LJ67_9EURO</name>
<dbReference type="Gene3D" id="3.40.50.1820">
    <property type="entry name" value="alpha/beta hydrolase"/>
    <property type="match status" value="1"/>
</dbReference>
<evidence type="ECO:0000256" key="6">
    <source>
        <dbReference type="ARBA" id="ARBA00023136"/>
    </source>
</evidence>